<evidence type="ECO:0000256" key="6">
    <source>
        <dbReference type="ARBA" id="ARBA00022840"/>
    </source>
</evidence>
<dbReference type="SUPFAM" id="SSF56112">
    <property type="entry name" value="Protein kinase-like (PK-like)"/>
    <property type="match status" value="1"/>
</dbReference>
<dbReference type="InterPro" id="IPR017441">
    <property type="entry name" value="Protein_kinase_ATP_BS"/>
</dbReference>
<keyword evidence="14" id="KW-1185">Reference proteome</keyword>
<comment type="catalytic activity">
    <reaction evidence="8">
        <text>L-seryl-[protein] + ATP = O-phospho-L-seryl-[protein] + ADP + H(+)</text>
        <dbReference type="Rhea" id="RHEA:17989"/>
        <dbReference type="Rhea" id="RHEA-COMP:9863"/>
        <dbReference type="Rhea" id="RHEA-COMP:11604"/>
        <dbReference type="ChEBI" id="CHEBI:15378"/>
        <dbReference type="ChEBI" id="CHEBI:29999"/>
        <dbReference type="ChEBI" id="CHEBI:30616"/>
        <dbReference type="ChEBI" id="CHEBI:83421"/>
        <dbReference type="ChEBI" id="CHEBI:456216"/>
        <dbReference type="EC" id="2.7.11.1"/>
    </reaction>
</comment>
<dbReference type="InterPro" id="IPR005543">
    <property type="entry name" value="PASTA_dom"/>
</dbReference>
<comment type="caution">
    <text evidence="13">The sequence shown here is derived from an EMBL/GenBank/DDBJ whole genome shotgun (WGS) entry which is preliminary data.</text>
</comment>
<accession>A0A151B845</accession>
<keyword evidence="10" id="KW-0472">Membrane</keyword>
<evidence type="ECO:0000256" key="8">
    <source>
        <dbReference type="ARBA" id="ARBA00048679"/>
    </source>
</evidence>
<comment type="catalytic activity">
    <reaction evidence="7">
        <text>L-threonyl-[protein] + ATP = O-phospho-L-threonyl-[protein] + ADP + H(+)</text>
        <dbReference type="Rhea" id="RHEA:46608"/>
        <dbReference type="Rhea" id="RHEA-COMP:11060"/>
        <dbReference type="Rhea" id="RHEA-COMP:11605"/>
        <dbReference type="ChEBI" id="CHEBI:15378"/>
        <dbReference type="ChEBI" id="CHEBI:30013"/>
        <dbReference type="ChEBI" id="CHEBI:30616"/>
        <dbReference type="ChEBI" id="CHEBI:61977"/>
        <dbReference type="ChEBI" id="CHEBI:456216"/>
        <dbReference type="EC" id="2.7.11.1"/>
    </reaction>
</comment>
<dbReference type="RefSeq" id="WP_066821446.1">
    <property type="nucleotide sequence ID" value="NZ_LTBA01000001.1"/>
</dbReference>
<dbReference type="Gene3D" id="3.30.10.20">
    <property type="match status" value="4"/>
</dbReference>
<keyword evidence="4 9" id="KW-0547">Nucleotide-binding</keyword>
<evidence type="ECO:0000256" key="3">
    <source>
        <dbReference type="ARBA" id="ARBA00022679"/>
    </source>
</evidence>
<feature type="transmembrane region" description="Helical" evidence="10">
    <location>
        <begin position="322"/>
        <end position="341"/>
    </location>
</feature>
<keyword evidence="6 9" id="KW-0067">ATP-binding</keyword>
<feature type="binding site" evidence="9">
    <location>
        <position position="39"/>
    </location>
    <ligand>
        <name>ATP</name>
        <dbReference type="ChEBI" id="CHEBI:30616"/>
    </ligand>
</feature>
<proteinExistence type="predicted"/>
<feature type="domain" description="Protein kinase" evidence="11">
    <location>
        <begin position="10"/>
        <end position="268"/>
    </location>
</feature>
<dbReference type="PROSITE" id="PS00108">
    <property type="entry name" value="PROTEIN_KINASE_ST"/>
    <property type="match status" value="1"/>
</dbReference>
<dbReference type="GO" id="GO:0004674">
    <property type="term" value="F:protein serine/threonine kinase activity"/>
    <property type="evidence" value="ECO:0007669"/>
    <property type="project" value="UniProtKB-KW"/>
</dbReference>
<dbReference type="Proteomes" id="UP000075531">
    <property type="component" value="Unassembled WGS sequence"/>
</dbReference>
<dbReference type="OrthoDB" id="9788659at2"/>
<dbReference type="GO" id="GO:0106310">
    <property type="term" value="F:protein serine kinase activity"/>
    <property type="evidence" value="ECO:0007669"/>
    <property type="project" value="RHEA"/>
</dbReference>
<dbReference type="PANTHER" id="PTHR43289">
    <property type="entry name" value="MITOGEN-ACTIVATED PROTEIN KINASE KINASE KINASE 20-RELATED"/>
    <property type="match status" value="1"/>
</dbReference>
<dbReference type="NCBIfam" id="NF033483">
    <property type="entry name" value="PknB_PASTA_kin"/>
    <property type="match status" value="1"/>
</dbReference>
<evidence type="ECO:0000256" key="9">
    <source>
        <dbReference type="PROSITE-ProRule" id="PRU10141"/>
    </source>
</evidence>
<dbReference type="EMBL" id="LTBA01000001">
    <property type="protein sequence ID" value="KYH35912.1"/>
    <property type="molecule type" value="Genomic_DNA"/>
</dbReference>
<keyword evidence="2" id="KW-0723">Serine/threonine-protein kinase</keyword>
<organism evidence="13 14">
    <name type="scientific">Clostridium tepidiprofundi DSM 19306</name>
    <dbReference type="NCBI Taxonomy" id="1121338"/>
    <lineage>
        <taxon>Bacteria</taxon>
        <taxon>Bacillati</taxon>
        <taxon>Bacillota</taxon>
        <taxon>Clostridia</taxon>
        <taxon>Eubacteriales</taxon>
        <taxon>Clostridiaceae</taxon>
        <taxon>Clostridium</taxon>
    </lineage>
</organism>
<evidence type="ECO:0000256" key="10">
    <source>
        <dbReference type="SAM" id="Phobius"/>
    </source>
</evidence>
<dbReference type="InterPro" id="IPR011009">
    <property type="entry name" value="Kinase-like_dom_sf"/>
</dbReference>
<keyword evidence="3 13" id="KW-0808">Transferase</keyword>
<dbReference type="SMART" id="SM00220">
    <property type="entry name" value="S_TKc"/>
    <property type="match status" value="1"/>
</dbReference>
<dbReference type="CDD" id="cd14014">
    <property type="entry name" value="STKc_PknB_like"/>
    <property type="match status" value="1"/>
</dbReference>
<dbReference type="InterPro" id="IPR000719">
    <property type="entry name" value="Prot_kinase_dom"/>
</dbReference>
<dbReference type="AlphaFoldDB" id="A0A151B845"/>
<dbReference type="FunFam" id="3.30.200.20:FF:000035">
    <property type="entry name" value="Serine/threonine protein kinase Stk1"/>
    <property type="match status" value="1"/>
</dbReference>
<evidence type="ECO:0000259" key="12">
    <source>
        <dbReference type="PROSITE" id="PS51178"/>
    </source>
</evidence>
<feature type="domain" description="PASTA" evidence="12">
    <location>
        <begin position="485"/>
        <end position="553"/>
    </location>
</feature>
<dbReference type="Gene3D" id="3.30.200.20">
    <property type="entry name" value="Phosphorylase Kinase, domain 1"/>
    <property type="match status" value="1"/>
</dbReference>
<dbReference type="STRING" id="1121338.CLTEP_03050"/>
<evidence type="ECO:0000259" key="11">
    <source>
        <dbReference type="PROSITE" id="PS50011"/>
    </source>
</evidence>
<dbReference type="PATRIC" id="fig|1121338.3.peg.309"/>
<evidence type="ECO:0000256" key="4">
    <source>
        <dbReference type="ARBA" id="ARBA00022741"/>
    </source>
</evidence>
<feature type="domain" description="PASTA" evidence="12">
    <location>
        <begin position="558"/>
        <end position="618"/>
    </location>
</feature>
<dbReference type="CDD" id="cd06577">
    <property type="entry name" value="PASTA_pknB"/>
    <property type="match status" value="4"/>
</dbReference>
<dbReference type="Pfam" id="PF03793">
    <property type="entry name" value="PASTA"/>
    <property type="match status" value="4"/>
</dbReference>
<dbReference type="Pfam" id="PF00069">
    <property type="entry name" value="Pkinase"/>
    <property type="match status" value="1"/>
</dbReference>
<evidence type="ECO:0000256" key="7">
    <source>
        <dbReference type="ARBA" id="ARBA00047899"/>
    </source>
</evidence>
<evidence type="ECO:0000256" key="1">
    <source>
        <dbReference type="ARBA" id="ARBA00012513"/>
    </source>
</evidence>
<evidence type="ECO:0000313" key="13">
    <source>
        <dbReference type="EMBL" id="KYH35912.1"/>
    </source>
</evidence>
<dbReference type="SUPFAM" id="SSF54184">
    <property type="entry name" value="Penicillin-binding protein 2x (pbp-2x), c-terminal domain"/>
    <property type="match status" value="2"/>
</dbReference>
<dbReference type="PROSITE" id="PS51178">
    <property type="entry name" value="PASTA"/>
    <property type="match status" value="4"/>
</dbReference>
<dbReference type="PROSITE" id="PS50011">
    <property type="entry name" value="PROTEIN_KINASE_DOM"/>
    <property type="match status" value="1"/>
</dbReference>
<dbReference type="PANTHER" id="PTHR43289:SF34">
    <property type="entry name" value="SERINE_THREONINE-PROTEIN KINASE YBDM-RELATED"/>
    <property type="match status" value="1"/>
</dbReference>
<keyword evidence="5 13" id="KW-0418">Kinase</keyword>
<dbReference type="InterPro" id="IPR008271">
    <property type="entry name" value="Ser/Thr_kinase_AS"/>
</dbReference>
<reference evidence="13 14" key="1">
    <citation type="submission" date="2016-02" db="EMBL/GenBank/DDBJ databases">
        <title>Genome sequence of Clostridium tepidiprofundi DSM 19306.</title>
        <authorList>
            <person name="Poehlein A."/>
            <person name="Daniel R."/>
        </authorList>
    </citation>
    <scope>NUCLEOTIDE SEQUENCE [LARGE SCALE GENOMIC DNA]</scope>
    <source>
        <strain evidence="13 14">DSM 19306</strain>
    </source>
</reference>
<dbReference type="PROSITE" id="PS00107">
    <property type="entry name" value="PROTEIN_KINASE_ATP"/>
    <property type="match status" value="1"/>
</dbReference>
<feature type="domain" description="PASTA" evidence="12">
    <location>
        <begin position="349"/>
        <end position="415"/>
    </location>
</feature>
<dbReference type="Gene3D" id="1.10.510.10">
    <property type="entry name" value="Transferase(Phosphotransferase) domain 1"/>
    <property type="match status" value="1"/>
</dbReference>
<keyword evidence="10" id="KW-1133">Transmembrane helix</keyword>
<evidence type="ECO:0000256" key="5">
    <source>
        <dbReference type="ARBA" id="ARBA00022777"/>
    </source>
</evidence>
<dbReference type="GO" id="GO:0005524">
    <property type="term" value="F:ATP binding"/>
    <property type="evidence" value="ECO:0007669"/>
    <property type="project" value="UniProtKB-UniRule"/>
</dbReference>
<protein>
    <recommendedName>
        <fullName evidence="1">non-specific serine/threonine protein kinase</fullName>
        <ecNumber evidence="1">2.7.11.1</ecNumber>
    </recommendedName>
</protein>
<dbReference type="FunFam" id="1.10.510.10:FF:000021">
    <property type="entry name" value="Serine/threonine protein kinase"/>
    <property type="match status" value="1"/>
</dbReference>
<sequence>MIGTILGSRYEIIEKIGEGGMAEVYKAKCHLLDRFVAIKILKKQFANDKDFVKKFQKEASSAAGLLGTNIVNIYDVGNENNINYIVMELVEGKTLKEIINENGPLPIEKVIDYSIQIAKALECAHKNNIIHRDVKPHNILVTDEENIKVTDFGIAKASGSATITNTCKVMGSAHYFSPEQAKGSYVDCRTDIYSLGIVIYEMVTGRVPFDAESPVSVALKHIQEPVIPPRLVNPNVPSNLNNLILKCIEKEPIKRYQSISELLNDINMIKRNNSYDIITKDIDDGNTKIMDPVIVDDKKNANKRSRSIKKNKNKNNKSKSRIFVAVLALLAIGILSGWGYGKIMSRMNAIKEVLVPDVVGLRKEEAKIKIENSGLNFILGESETSDEPKDKVLRTFPNSGSKVKVHSDVTVCVSKGPEKVLVRDFREYDYITAKNIIKNDNLRVEISYEFSDVISKGRIITQTPEPGVKVNKNDKIVLVVSNGPKVKIVTVPDLNGLTLNEAKTLLKLKKLNLGNSVKTLIDKKELNGKIYSQSIEKNDEVKEGSKIDVSYYVYDSKEVQRVKVPNFEGMTVLKAKELANSKGININVYGKDNDIVVSQDKEAGSEIYLGDIVNLSID</sequence>
<feature type="domain" description="PASTA" evidence="12">
    <location>
        <begin position="416"/>
        <end position="482"/>
    </location>
</feature>
<dbReference type="SMART" id="SM00740">
    <property type="entry name" value="PASTA"/>
    <property type="match status" value="4"/>
</dbReference>
<gene>
    <name evidence="13" type="primary">prkC</name>
    <name evidence="13" type="ORF">CLTEP_03050</name>
</gene>
<evidence type="ECO:0000256" key="2">
    <source>
        <dbReference type="ARBA" id="ARBA00022527"/>
    </source>
</evidence>
<evidence type="ECO:0000313" key="14">
    <source>
        <dbReference type="Proteomes" id="UP000075531"/>
    </source>
</evidence>
<keyword evidence="10" id="KW-0812">Transmembrane</keyword>
<dbReference type="EC" id="2.7.11.1" evidence="1"/>
<name>A0A151B845_9CLOT</name>